<dbReference type="RefSeq" id="WP_337889253.1">
    <property type="nucleotide sequence ID" value="NZ_JBAHVI010000001.1"/>
</dbReference>
<organism evidence="8 9">
    <name type="scientific">Corynebacterium mastitidis</name>
    <dbReference type="NCBI Taxonomy" id="161890"/>
    <lineage>
        <taxon>Bacteria</taxon>
        <taxon>Bacillati</taxon>
        <taxon>Actinomycetota</taxon>
        <taxon>Actinomycetes</taxon>
        <taxon>Mycobacteriales</taxon>
        <taxon>Corynebacteriaceae</taxon>
        <taxon>Corynebacterium</taxon>
    </lineage>
</organism>
<comment type="caution">
    <text evidence="8">The sequence shown here is derived from an EMBL/GenBank/DDBJ whole genome shotgun (WGS) entry which is preliminary data.</text>
</comment>
<evidence type="ECO:0000256" key="1">
    <source>
        <dbReference type="ARBA" id="ARBA00001946"/>
    </source>
</evidence>
<sequence>MAHDVYDARSLTLRDIPAATHRVLEDYLDSRLPEVASIGEPVARAAAHLRSFILNGGKRIRPLYGWAGFLGSAGLEGDEDPRAVLRAVSALEFIQACALIHDDIIDASDTRRGASTVHRSMEHQHRAERWLGASDHFGRSVAILIGDLALTWAEDMLNDSGLSDAALARARAPWRAMRTEVIGGQLLDVTLEATASEDIALAESVNRFKTAAYTVERPLHLGAAIAGAAPDLTQAFRRYGRDVGMAFQLRDDVLGVFGDPAVTGKPAGDDLREGKRTVLLALALAATDENNPGAASALRAGVGTDLTPSRLEELTSIISKSGALAAVEERIGALVDSGLAHLDAAAIAPDVRAALADLAVRSTARKK</sequence>
<proteinExistence type="inferred from homology"/>
<evidence type="ECO:0000313" key="9">
    <source>
        <dbReference type="Proteomes" id="UP001359781"/>
    </source>
</evidence>
<comment type="similarity">
    <text evidence="3 7">Belongs to the FPP/GGPP synthase family.</text>
</comment>
<dbReference type="InterPro" id="IPR008949">
    <property type="entry name" value="Isoprenoid_synthase_dom_sf"/>
</dbReference>
<comment type="pathway">
    <text evidence="2">Isoprenoid biosynthesis.</text>
</comment>
<evidence type="ECO:0000256" key="5">
    <source>
        <dbReference type="ARBA" id="ARBA00022723"/>
    </source>
</evidence>
<evidence type="ECO:0000256" key="7">
    <source>
        <dbReference type="RuleBase" id="RU004466"/>
    </source>
</evidence>
<keyword evidence="6" id="KW-0460">Magnesium</keyword>
<accession>A0ABU8NWH8</accession>
<dbReference type="InterPro" id="IPR000092">
    <property type="entry name" value="Polyprenyl_synt"/>
</dbReference>
<dbReference type="Gene3D" id="1.10.600.10">
    <property type="entry name" value="Farnesyl Diphosphate Synthase"/>
    <property type="match status" value="1"/>
</dbReference>
<evidence type="ECO:0000256" key="2">
    <source>
        <dbReference type="ARBA" id="ARBA00005128"/>
    </source>
</evidence>
<keyword evidence="4 7" id="KW-0808">Transferase</keyword>
<evidence type="ECO:0000256" key="3">
    <source>
        <dbReference type="ARBA" id="ARBA00006706"/>
    </source>
</evidence>
<dbReference type="SUPFAM" id="SSF48576">
    <property type="entry name" value="Terpenoid synthases"/>
    <property type="match status" value="1"/>
</dbReference>
<evidence type="ECO:0000256" key="6">
    <source>
        <dbReference type="ARBA" id="ARBA00022842"/>
    </source>
</evidence>
<dbReference type="InterPro" id="IPR033749">
    <property type="entry name" value="Polyprenyl_synt_CS"/>
</dbReference>
<evidence type="ECO:0000313" key="8">
    <source>
        <dbReference type="EMBL" id="MEJ4099383.1"/>
    </source>
</evidence>
<dbReference type="CDD" id="cd00685">
    <property type="entry name" value="Trans_IPPS_HT"/>
    <property type="match status" value="1"/>
</dbReference>
<dbReference type="SFLD" id="SFLDS00005">
    <property type="entry name" value="Isoprenoid_Synthase_Type_I"/>
    <property type="match status" value="1"/>
</dbReference>
<reference evidence="8 9" key="1">
    <citation type="submission" date="2024-02" db="EMBL/GenBank/DDBJ databases">
        <title>Whole genome sequencing and characterization of Corynebacterium isolated from the ocular surface of dry eye disease sufferers.</title>
        <authorList>
            <person name="Naqvi M."/>
        </authorList>
    </citation>
    <scope>NUCLEOTIDE SEQUENCE [LARGE SCALE GENOMIC DNA]</scope>
    <source>
        <strain evidence="8 9">PCRF</strain>
    </source>
</reference>
<dbReference type="EMBL" id="JBAHVJ010000003">
    <property type="protein sequence ID" value="MEJ4099383.1"/>
    <property type="molecule type" value="Genomic_DNA"/>
</dbReference>
<dbReference type="PROSITE" id="PS00444">
    <property type="entry name" value="POLYPRENYL_SYNTHASE_2"/>
    <property type="match status" value="1"/>
</dbReference>
<dbReference type="PANTHER" id="PTHR12001">
    <property type="entry name" value="GERANYLGERANYL PYROPHOSPHATE SYNTHASE"/>
    <property type="match status" value="1"/>
</dbReference>
<protein>
    <submittedName>
        <fullName evidence="8">Polyprenyl synthetase family protein</fullName>
    </submittedName>
</protein>
<dbReference type="Proteomes" id="UP001359781">
    <property type="component" value="Unassembled WGS sequence"/>
</dbReference>
<evidence type="ECO:0000256" key="4">
    <source>
        <dbReference type="ARBA" id="ARBA00022679"/>
    </source>
</evidence>
<name>A0ABU8NWH8_9CORY</name>
<dbReference type="PANTHER" id="PTHR12001:SF85">
    <property type="entry name" value="SHORT CHAIN ISOPRENYL DIPHOSPHATE SYNTHASE"/>
    <property type="match status" value="1"/>
</dbReference>
<keyword evidence="5" id="KW-0479">Metal-binding</keyword>
<comment type="cofactor">
    <cofactor evidence="1">
        <name>Mg(2+)</name>
        <dbReference type="ChEBI" id="CHEBI:18420"/>
    </cofactor>
</comment>
<dbReference type="PROSITE" id="PS00723">
    <property type="entry name" value="POLYPRENYL_SYNTHASE_1"/>
    <property type="match status" value="1"/>
</dbReference>
<dbReference type="SFLD" id="SFLDG01017">
    <property type="entry name" value="Polyprenyl_Transferase_Like"/>
    <property type="match status" value="1"/>
</dbReference>
<dbReference type="Pfam" id="PF00348">
    <property type="entry name" value="polyprenyl_synt"/>
    <property type="match status" value="1"/>
</dbReference>
<keyword evidence="9" id="KW-1185">Reference proteome</keyword>
<gene>
    <name evidence="8" type="ORF">V5S96_03275</name>
</gene>